<protein>
    <submittedName>
        <fullName evidence="1">Uncharacterized protein</fullName>
    </submittedName>
</protein>
<proteinExistence type="predicted"/>
<comment type="caution">
    <text evidence="1">The sequence shown here is derived from an EMBL/GenBank/DDBJ whole genome shotgun (WGS) entry which is preliminary data.</text>
</comment>
<evidence type="ECO:0000313" key="1">
    <source>
        <dbReference type="EMBL" id="MBO0952765.1"/>
    </source>
</evidence>
<name>A0ABS3JRY3_9BACT</name>
<gene>
    <name evidence="1" type="ORF">J2I46_29570</name>
</gene>
<dbReference type="Proteomes" id="UP000664628">
    <property type="component" value="Unassembled WGS sequence"/>
</dbReference>
<sequence>MNHFWVALAISFNEQFHYTQTLLYLSGLATGFICISRIKSLEKDINLDQFHGHSLKRSKLAFIFSWPVWA</sequence>
<dbReference type="EMBL" id="JAFMYW010000013">
    <property type="protein sequence ID" value="MBO0952765.1"/>
    <property type="molecule type" value="Genomic_DNA"/>
</dbReference>
<keyword evidence="2" id="KW-1185">Reference proteome</keyword>
<accession>A0ABS3JRY3</accession>
<organism evidence="1 2">
    <name type="scientific">Fibrella forsythiae</name>
    <dbReference type="NCBI Taxonomy" id="2817061"/>
    <lineage>
        <taxon>Bacteria</taxon>
        <taxon>Pseudomonadati</taxon>
        <taxon>Bacteroidota</taxon>
        <taxon>Cytophagia</taxon>
        <taxon>Cytophagales</taxon>
        <taxon>Spirosomataceae</taxon>
        <taxon>Fibrella</taxon>
    </lineage>
</organism>
<dbReference type="RefSeq" id="WP_207332716.1">
    <property type="nucleotide sequence ID" value="NZ_JAFMYW010000013.1"/>
</dbReference>
<reference evidence="1 2" key="1">
    <citation type="submission" date="2021-03" db="EMBL/GenBank/DDBJ databases">
        <title>Fibrella sp. HMF5405 genome sequencing and assembly.</title>
        <authorList>
            <person name="Kang H."/>
            <person name="Kim H."/>
            <person name="Bae S."/>
            <person name="Joh K."/>
        </authorList>
    </citation>
    <scope>NUCLEOTIDE SEQUENCE [LARGE SCALE GENOMIC DNA]</scope>
    <source>
        <strain evidence="1 2">HMF5405</strain>
    </source>
</reference>
<evidence type="ECO:0000313" key="2">
    <source>
        <dbReference type="Proteomes" id="UP000664628"/>
    </source>
</evidence>